<sequence length="226" mass="23529">MAETDTKTDILDSQDAAIIAAIVVVDGLHDVPTADAAPNTYMRDVIGNKIDAAVTVTTTSKSIMAYIKGALNLLNLIQPDSSDNLSTAMTELEAILDLAAIGTSGSLIMDGSVQTICNVSDTTAFEFLGGSINWTGLNFGAGEDTTIKGYWKNISGGSLVQFYEETFLAAGLPSPLGVPFPRDTDTQCTPSRLANIHGVKFTAQQAAAGGGYNTLVVEIFDAKAGG</sequence>
<dbReference type="AlphaFoldDB" id="A0A0F9J941"/>
<gene>
    <name evidence="1" type="ORF">LCGC14_1852370</name>
</gene>
<accession>A0A0F9J941</accession>
<protein>
    <submittedName>
        <fullName evidence="1">Uncharacterized protein</fullName>
    </submittedName>
</protein>
<reference evidence="1" key="1">
    <citation type="journal article" date="2015" name="Nature">
        <title>Complex archaea that bridge the gap between prokaryotes and eukaryotes.</title>
        <authorList>
            <person name="Spang A."/>
            <person name="Saw J.H."/>
            <person name="Jorgensen S.L."/>
            <person name="Zaremba-Niedzwiedzka K."/>
            <person name="Martijn J."/>
            <person name="Lind A.E."/>
            <person name="van Eijk R."/>
            <person name="Schleper C."/>
            <person name="Guy L."/>
            <person name="Ettema T.J."/>
        </authorList>
    </citation>
    <scope>NUCLEOTIDE SEQUENCE</scope>
</reference>
<proteinExistence type="predicted"/>
<comment type="caution">
    <text evidence="1">The sequence shown here is derived from an EMBL/GenBank/DDBJ whole genome shotgun (WGS) entry which is preliminary data.</text>
</comment>
<organism evidence="1">
    <name type="scientific">marine sediment metagenome</name>
    <dbReference type="NCBI Taxonomy" id="412755"/>
    <lineage>
        <taxon>unclassified sequences</taxon>
        <taxon>metagenomes</taxon>
        <taxon>ecological metagenomes</taxon>
    </lineage>
</organism>
<name>A0A0F9J941_9ZZZZ</name>
<dbReference type="EMBL" id="LAZR01018622">
    <property type="protein sequence ID" value="KKL95657.1"/>
    <property type="molecule type" value="Genomic_DNA"/>
</dbReference>
<evidence type="ECO:0000313" key="1">
    <source>
        <dbReference type="EMBL" id="KKL95657.1"/>
    </source>
</evidence>